<evidence type="ECO:0000259" key="4">
    <source>
        <dbReference type="Pfam" id="PF01345"/>
    </source>
</evidence>
<dbReference type="InterPro" id="IPR013783">
    <property type="entry name" value="Ig-like_fold"/>
</dbReference>
<dbReference type="Pfam" id="PF01345">
    <property type="entry name" value="DUF11"/>
    <property type="match status" value="2"/>
</dbReference>
<accession>A0A3M6Q9B3</accession>
<feature type="compositionally biased region" description="Polar residues" evidence="1">
    <location>
        <begin position="1622"/>
        <end position="1640"/>
    </location>
</feature>
<protein>
    <submittedName>
        <fullName evidence="5">DUF11 domain-containing protein</fullName>
    </submittedName>
</protein>
<feature type="domain" description="DUF11" evidence="4">
    <location>
        <begin position="1904"/>
        <end position="2013"/>
    </location>
</feature>
<dbReference type="InterPro" id="IPR001434">
    <property type="entry name" value="OmcB-like_DUF11"/>
</dbReference>
<evidence type="ECO:0000313" key="6">
    <source>
        <dbReference type="Proteomes" id="UP000267035"/>
    </source>
</evidence>
<dbReference type="Proteomes" id="UP000267035">
    <property type="component" value="Unassembled WGS sequence"/>
</dbReference>
<evidence type="ECO:0000256" key="2">
    <source>
        <dbReference type="SAM" id="Phobius"/>
    </source>
</evidence>
<sequence>MANTREDSMNTLTSPSRRPKATPRVHCSKVALTALLAVCAASPLHAQVTDVVYANAYDGDLAPFDTQTGPGYDNGRNNDIVRTNDAFAYSVTLRSQYPATGASDITVKAKFPADTLADWQRPSSQLCNGGITISNDHAAGPELSCKINTLAASGTRDLTFVALASGKAPNGHSIVKPTFSIDVGGGQGSTVMATNDSGLKNITVSAYPFYDVVVQPSYQGSPKPYGFYAENGPVGEDGFYHRPLVGLRAMHPNAGRGRIGVEMLNGQPIVLNIQLSEPGLQNARLVTWDTHARGARGSFLRNNAQSKGCGSPARGSMSAYLGGGVNMHSLVNDAGQPSSDPKIVPNGGTCSVTQAGPGGQITLTLTGVDTSLQRRPSRGHGSAGNAIPQDEWWVANKALVLWTPMADYPAPNPPDPVVKYPHKLSVTDIAAVSISGQAVTIGDAAEQTPNNETSYELWREGGGSYSKRYVPDGKREIPFKTLQDPAAIGDVLVNQMAVGQSVSARLIYSNTGTTTHTNAYICETIDRTAFRLGDRHEVRGTIFGDVVEYGRRPAGKYFASTSVNDKNDEYQYAITYTSDYRDASCADPNIQWTRQTTPGVVPVPLDDVVYIRIKLGALKGGHYRTVFIDDLILENTWQENISVKTGGVAGVPTQRNRGDLIAPATQAEGPLILNRGEVGSDFFSPARLVYDYLRVVPSRTVSRVAKEITSPVAPSGGGDPVVARGSTVQYALTARYSTHTPLLDNPQGKYVVTVVDYLPPHMSYVDGSESVAAINSGNISGYKFSTSAGPNGTTKLEWVFDQVVPVVGDNNAAAEFAKITFSAKVADNAPASTPALMNNVAVTSNFDTEGACKLDNADEGFYLMVHGNKRTSCEKSATAKVLLGANNGAYDIRKQALKPDGSLAANEADAAIQPGQDFGYLLTYEAKDFPTSGVNIPHWIDVLPWVGDGRGSAFERGAYNLKSVSAVGGDPAAKVYYTDRKPNSIQIDPRHPDNTDASGAVNTANWCLMPGCSFSIDETTAIHIVPGVNAMPLGQQYKLTLTFATNAAVAKSGDKYANSINGRSPTDASPLLLVSKPAEHHVYIPQPVVHSLSGRVYWDKDGSGDLDSAKDEYIQATVTLLGCEAGSDGTIESSDGGSCAPTDVSRSAVSIDVSATDGLFQFTDLPKGIYRLQQDSTGIGAYKNGVTTAGTVAGAVNGVAEGTPGTEPQKSAIKQIRLEGITAQAGVDYLFGEVKISAVNDDYTANPLLTTGGTTPATEPVTKNDLANGVSVNLDPVTGNATITGVGVVGGNPATGDLVLNADGTITVQPNTPAGTYEYEYKLCLRSPYEMVCTTAKAKVKVEAGGGGGGGGGGGTSSADLSVNKVVDKLKPQVGSEVVFTLSAHNAGPSPVSAAQVTDLLPSGYTFVSAAPATSYDAATGVWTVGALSAGSSRTLRITAKVNATGSYANTAEIAGGTGDPADPKTDNNSSTVTPVPVAAPGTPLIDAVNDSFGSVPGDKSTTTPSVLVGDTANGQPATGSNVTLTPGKLSQQPAKGSIKMNPDGTLTITAGTTPGDYEYSYKICLKAPNDTVCDEAVAKVTVGTPSTPVIDAVNDSFGTVPGDKPTTTPSVLVGDTANGQPATGSNVTLTPGKLSQQPAKGSIKMNPDGTLTIAAGTTPGDYEYSYKICLKAPNETVCDEAVAKVTVGTPSTPVIDAVNDSFGTVPGDKPTTTPSVLVGDTANGQPATGSNVTLTPGKLSQQPAKGSIKMNPDGTLTIAAGTTPGDYEYSYKICLKAPNDTVCDEAVAKVTVGAVTLIHATDDEMKPIAGKEGGKTPSVLGDNGGGLDTAVGGPADASNVKLIPGQAPQPAEGAITMDADGTITVTPGTTPGTYTYPYTICLVAASTVCDSATATVVVAGVADMGVLKTVEPGVVAAGDKVTFTITVKNHGPSDALDVQVTEALPSGYTLVSATPSVGTFAAPVWKVGTLVNGASATLKVVATVNATGDYLNVVTVSTASSDSVHANNQASVMPASLQQPTPPASAVPVPANAPWAVLLVMLAMWMLAYRARFGRK</sequence>
<evidence type="ECO:0000313" key="5">
    <source>
        <dbReference type="EMBL" id="RMW99709.1"/>
    </source>
</evidence>
<feature type="chain" id="PRO_5017957228" evidence="3">
    <location>
        <begin position="47"/>
        <end position="2057"/>
    </location>
</feature>
<feature type="transmembrane region" description="Helical" evidence="2">
    <location>
        <begin position="2034"/>
        <end position="2052"/>
    </location>
</feature>
<feature type="region of interest" description="Disordered" evidence="1">
    <location>
        <begin position="1452"/>
        <end position="1546"/>
    </location>
</feature>
<feature type="region of interest" description="Disordered" evidence="1">
    <location>
        <begin position="1622"/>
        <end position="1646"/>
    </location>
</feature>
<dbReference type="NCBIfam" id="TIGR01451">
    <property type="entry name" value="B_ant_repeat"/>
    <property type="match status" value="2"/>
</dbReference>
<keyword evidence="2" id="KW-0472">Membrane</keyword>
<proteinExistence type="predicted"/>
<keyword evidence="3" id="KW-0732">Signal</keyword>
<gene>
    <name evidence="5" type="ORF">EBQ25_06470</name>
</gene>
<evidence type="ECO:0000256" key="1">
    <source>
        <dbReference type="SAM" id="MobiDB-lite"/>
    </source>
</evidence>
<feature type="region of interest" description="Disordered" evidence="1">
    <location>
        <begin position="1727"/>
        <end position="1748"/>
    </location>
</feature>
<keyword evidence="2" id="KW-1133">Transmembrane helix</keyword>
<dbReference type="SUPFAM" id="SSF117074">
    <property type="entry name" value="Hypothetical protein PA1324"/>
    <property type="match status" value="1"/>
</dbReference>
<feature type="compositionally biased region" description="Polar residues" evidence="1">
    <location>
        <begin position="1513"/>
        <end position="1535"/>
    </location>
</feature>
<dbReference type="Gene3D" id="2.60.40.10">
    <property type="entry name" value="Immunoglobulins"/>
    <property type="match status" value="3"/>
</dbReference>
<dbReference type="Gene3D" id="2.60.40.740">
    <property type="match status" value="1"/>
</dbReference>
<keyword evidence="6" id="KW-1185">Reference proteome</keyword>
<feature type="domain" description="DUF11" evidence="4">
    <location>
        <begin position="1360"/>
        <end position="1474"/>
    </location>
</feature>
<dbReference type="PANTHER" id="PTHR34819:SF3">
    <property type="entry name" value="CELL SURFACE PROTEIN"/>
    <property type="match status" value="1"/>
</dbReference>
<dbReference type="InterPro" id="IPR047589">
    <property type="entry name" value="DUF11_rpt"/>
</dbReference>
<evidence type="ECO:0000256" key="3">
    <source>
        <dbReference type="SAM" id="SignalP"/>
    </source>
</evidence>
<dbReference type="PANTHER" id="PTHR34819">
    <property type="entry name" value="LARGE CYSTEINE-RICH PERIPLASMIC PROTEIN OMCB"/>
    <property type="match status" value="1"/>
</dbReference>
<dbReference type="EMBL" id="RDQL01000007">
    <property type="protein sequence ID" value="RMW99709.1"/>
    <property type="molecule type" value="Genomic_DNA"/>
</dbReference>
<feature type="region of interest" description="Disordered" evidence="1">
    <location>
        <begin position="1"/>
        <end position="23"/>
    </location>
</feature>
<reference evidence="5 6" key="1">
    <citation type="submission" date="2018-10" db="EMBL/GenBank/DDBJ databases">
        <title>Comamonadaceae CDC group NO-1 genome sequencing and assembly.</title>
        <authorList>
            <person name="Bernier A.-M."/>
            <person name="Bernard K."/>
        </authorList>
    </citation>
    <scope>NUCLEOTIDE SEQUENCE [LARGE SCALE GENOMIC DNA]</scope>
    <source>
        <strain evidence="5 6">NML161473</strain>
    </source>
</reference>
<keyword evidence="2" id="KW-0812">Transmembrane</keyword>
<dbReference type="InterPro" id="IPR051172">
    <property type="entry name" value="Chlamydia_OmcB"/>
</dbReference>
<comment type="caution">
    <text evidence="5">The sequence shown here is derived from an EMBL/GenBank/DDBJ whole genome shotgun (WGS) entry which is preliminary data.</text>
</comment>
<feature type="compositionally biased region" description="Low complexity" evidence="1">
    <location>
        <begin position="1472"/>
        <end position="1484"/>
    </location>
</feature>
<feature type="signal peptide" evidence="3">
    <location>
        <begin position="1"/>
        <end position="46"/>
    </location>
</feature>
<organism evidence="5 6">
    <name type="scientific">Allofranklinella schreckenbergeri</name>
    <dbReference type="NCBI Taxonomy" id="1076744"/>
    <lineage>
        <taxon>Bacteria</taxon>
        <taxon>Pseudomonadati</taxon>
        <taxon>Pseudomonadota</taxon>
        <taxon>Betaproteobacteria</taxon>
        <taxon>Burkholderiales</taxon>
        <taxon>Comamonadaceae</taxon>
        <taxon>Allofranklinella</taxon>
    </lineage>
</organism>
<name>A0A3M6Q9B3_9BURK</name>
<feature type="compositionally biased region" description="Polar residues" evidence="1">
    <location>
        <begin position="1727"/>
        <end position="1745"/>
    </location>
</feature>